<dbReference type="GO" id="GO:1905786">
    <property type="term" value="P:positive regulation of anaphase-promoting complex-dependent catabolic process"/>
    <property type="evidence" value="ECO:0007669"/>
    <property type="project" value="TreeGrafter"/>
</dbReference>
<evidence type="ECO:0000313" key="8">
    <source>
        <dbReference type="EMBL" id="KAJ3742840.1"/>
    </source>
</evidence>
<dbReference type="GO" id="GO:0010997">
    <property type="term" value="F:anaphase-promoting complex binding"/>
    <property type="evidence" value="ECO:0007669"/>
    <property type="project" value="InterPro"/>
</dbReference>
<feature type="region of interest" description="Disordered" evidence="7">
    <location>
        <begin position="1"/>
        <end position="45"/>
    </location>
</feature>
<dbReference type="GO" id="GO:0005680">
    <property type="term" value="C:anaphase-promoting complex"/>
    <property type="evidence" value="ECO:0007669"/>
    <property type="project" value="TreeGrafter"/>
</dbReference>
<dbReference type="InterPro" id="IPR033010">
    <property type="entry name" value="Cdc20/Fizzy"/>
</dbReference>
<comment type="caution">
    <text evidence="8">The sequence shown here is derived from an EMBL/GenBank/DDBJ whole genome shotgun (WGS) entry which is preliminary data.</text>
</comment>
<evidence type="ECO:0000256" key="5">
    <source>
        <dbReference type="ARBA" id="ARBA00023306"/>
    </source>
</evidence>
<dbReference type="PANTHER" id="PTHR19918:SF8">
    <property type="entry name" value="FI02843P"/>
    <property type="match status" value="1"/>
</dbReference>
<dbReference type="InterPro" id="IPR001680">
    <property type="entry name" value="WD40_rpt"/>
</dbReference>
<feature type="compositionally biased region" description="Low complexity" evidence="7">
    <location>
        <begin position="123"/>
        <end position="134"/>
    </location>
</feature>
<keyword evidence="1 6" id="KW-0853">WD repeat</keyword>
<evidence type="ECO:0000313" key="9">
    <source>
        <dbReference type="Proteomes" id="UP001142393"/>
    </source>
</evidence>
<organism evidence="8 9">
    <name type="scientific">Lentinula detonsa</name>
    <dbReference type="NCBI Taxonomy" id="2804962"/>
    <lineage>
        <taxon>Eukaryota</taxon>
        <taxon>Fungi</taxon>
        <taxon>Dikarya</taxon>
        <taxon>Basidiomycota</taxon>
        <taxon>Agaricomycotina</taxon>
        <taxon>Agaricomycetes</taxon>
        <taxon>Agaricomycetidae</taxon>
        <taxon>Agaricales</taxon>
        <taxon>Marasmiineae</taxon>
        <taxon>Omphalotaceae</taxon>
        <taxon>Lentinula</taxon>
    </lineage>
</organism>
<dbReference type="Pfam" id="PF00400">
    <property type="entry name" value="WD40"/>
    <property type="match status" value="2"/>
</dbReference>
<feature type="compositionally biased region" description="Polar residues" evidence="7">
    <location>
        <begin position="1"/>
        <end position="12"/>
    </location>
</feature>
<dbReference type="PANTHER" id="PTHR19918">
    <property type="entry name" value="CELL DIVISION CYCLE 20 CDC20 FIZZY -RELATED"/>
    <property type="match status" value="1"/>
</dbReference>
<dbReference type="EMBL" id="JANVFU010000009">
    <property type="protein sequence ID" value="KAJ3742840.1"/>
    <property type="molecule type" value="Genomic_DNA"/>
</dbReference>
<feature type="compositionally biased region" description="Low complexity" evidence="7">
    <location>
        <begin position="105"/>
        <end position="116"/>
    </location>
</feature>
<accession>A0A9W8NXP2</accession>
<feature type="repeat" description="WD" evidence="6">
    <location>
        <begin position="317"/>
        <end position="349"/>
    </location>
</feature>
<dbReference type="InterPro" id="IPR036322">
    <property type="entry name" value="WD40_repeat_dom_sf"/>
</dbReference>
<dbReference type="GO" id="GO:1990757">
    <property type="term" value="F:ubiquitin ligase activator activity"/>
    <property type="evidence" value="ECO:0007669"/>
    <property type="project" value="TreeGrafter"/>
</dbReference>
<evidence type="ECO:0000256" key="4">
    <source>
        <dbReference type="ARBA" id="ARBA00022776"/>
    </source>
</evidence>
<reference evidence="8 9" key="1">
    <citation type="journal article" date="2023" name="Proc. Natl. Acad. Sci. U.S.A.">
        <title>A global phylogenomic analysis of the shiitake genus Lentinula.</title>
        <authorList>
            <person name="Sierra-Patev S."/>
            <person name="Min B."/>
            <person name="Naranjo-Ortiz M."/>
            <person name="Looney B."/>
            <person name="Konkel Z."/>
            <person name="Slot J.C."/>
            <person name="Sakamoto Y."/>
            <person name="Steenwyk J.L."/>
            <person name="Rokas A."/>
            <person name="Carro J."/>
            <person name="Camarero S."/>
            <person name="Ferreira P."/>
            <person name="Molpeceres G."/>
            <person name="Ruiz-Duenas F.J."/>
            <person name="Serrano A."/>
            <person name="Henrissat B."/>
            <person name="Drula E."/>
            <person name="Hughes K.W."/>
            <person name="Mata J.L."/>
            <person name="Ishikawa N.K."/>
            <person name="Vargas-Isla R."/>
            <person name="Ushijima S."/>
            <person name="Smith C.A."/>
            <person name="Donoghue J."/>
            <person name="Ahrendt S."/>
            <person name="Andreopoulos W."/>
            <person name="He G."/>
            <person name="LaButti K."/>
            <person name="Lipzen A."/>
            <person name="Ng V."/>
            <person name="Riley R."/>
            <person name="Sandor L."/>
            <person name="Barry K."/>
            <person name="Martinez A.T."/>
            <person name="Xiao Y."/>
            <person name="Gibbons J.G."/>
            <person name="Terashima K."/>
            <person name="Grigoriev I.V."/>
            <person name="Hibbett D."/>
        </authorList>
    </citation>
    <scope>NUCLEOTIDE SEQUENCE [LARGE SCALE GENOMIC DNA]</scope>
    <source>
        <strain evidence="8 9">TFB7810</strain>
    </source>
</reference>
<feature type="region of interest" description="Disordered" evidence="7">
    <location>
        <begin position="89"/>
        <end position="141"/>
    </location>
</feature>
<dbReference type="Gene3D" id="2.130.10.10">
    <property type="entry name" value="YVTN repeat-like/Quinoprotein amine dehydrogenase"/>
    <property type="match status" value="1"/>
</dbReference>
<keyword evidence="5" id="KW-0131">Cell cycle</keyword>
<keyword evidence="3" id="KW-0677">Repeat</keyword>
<dbReference type="PROSITE" id="PS50082">
    <property type="entry name" value="WD_REPEATS_2"/>
    <property type="match status" value="2"/>
</dbReference>
<dbReference type="Proteomes" id="UP001142393">
    <property type="component" value="Unassembled WGS sequence"/>
</dbReference>
<keyword evidence="4" id="KW-0498">Mitosis</keyword>
<protein>
    <submittedName>
        <fullName evidence="8">WD40-repeat-containing domain protein</fullName>
    </submittedName>
</protein>
<evidence type="ECO:0000256" key="6">
    <source>
        <dbReference type="PROSITE-ProRule" id="PRU00221"/>
    </source>
</evidence>
<feature type="compositionally biased region" description="Polar residues" evidence="7">
    <location>
        <begin position="23"/>
        <end position="37"/>
    </location>
</feature>
<dbReference type="InterPro" id="IPR015943">
    <property type="entry name" value="WD40/YVTN_repeat-like_dom_sf"/>
</dbReference>
<evidence type="ECO:0000256" key="3">
    <source>
        <dbReference type="ARBA" id="ARBA00022737"/>
    </source>
</evidence>
<dbReference type="GO" id="GO:0051301">
    <property type="term" value="P:cell division"/>
    <property type="evidence" value="ECO:0007669"/>
    <property type="project" value="UniProtKB-KW"/>
</dbReference>
<dbReference type="SMART" id="SM00320">
    <property type="entry name" value="WD40"/>
    <property type="match status" value="3"/>
</dbReference>
<dbReference type="AlphaFoldDB" id="A0A9W8NXP2"/>
<dbReference type="PROSITE" id="PS50294">
    <property type="entry name" value="WD_REPEATS_REGION"/>
    <property type="match status" value="1"/>
</dbReference>
<keyword evidence="9" id="KW-1185">Reference proteome</keyword>
<name>A0A9W8NXP2_9AGAR</name>
<keyword evidence="2" id="KW-0132">Cell division</keyword>
<gene>
    <name evidence="8" type="ORF">DFH05DRAFT_1498188</name>
</gene>
<dbReference type="InterPro" id="IPR019775">
    <property type="entry name" value="WD40_repeat_CS"/>
</dbReference>
<feature type="repeat" description="WD" evidence="6">
    <location>
        <begin position="367"/>
        <end position="409"/>
    </location>
</feature>
<evidence type="ECO:0000256" key="2">
    <source>
        <dbReference type="ARBA" id="ARBA00022618"/>
    </source>
</evidence>
<dbReference type="SUPFAM" id="SSF50978">
    <property type="entry name" value="WD40 repeat-like"/>
    <property type="match status" value="1"/>
</dbReference>
<dbReference type="GO" id="GO:0031145">
    <property type="term" value="P:anaphase-promoting complex-dependent catabolic process"/>
    <property type="evidence" value="ECO:0007669"/>
    <property type="project" value="TreeGrafter"/>
</dbReference>
<sequence>MTDVNAESSIAGSLSAGRKRQLSDASDTTELLSTTIPQRKRLRRTSSISSALLGQPLSIINPDPHNSRLPKPTRSLLEEEFQALTSAPLSAGSSSSFTQDGRHASPSPYVVPSSYSKPELVRSASSSSLKSTSSTNYPDMSAKYNLRDSKTIIDFSVPTTPTPVSSTPDAPAEAPLPASLPLTCSSKSVLYFTRGNRVHFKNMQTNEDIGQLFKLPDKDGNLQLLQCGGAQNSDVLAISTTKGIIQLWDVRAKKMTASWSTKGVGAMQFNGSVLTVGGLKGTLRFYDTRIAMSTPTTTANAATAKATFKMKSDLRKLNRHQSRITALAWNEPGKLLASGDESGVVYCWDNREKVPLDVGEFVQRRKKIQHLVSVTVVNWCPWQPKLLGTGDANGTLRLWDIDTSDSRSNALNPGKLELGSRITGLHFSPHCKEMITVHGINERAPSGPDIEFDSETSSTPSISTLSPMTLSAAQMRSRTYDTSNSIVAHSFPTLRHIYTLPAANKVIMGSVMNANFTKAILAIPEESKLKVYDVWGRLHLRRTESFMGNIR</sequence>
<evidence type="ECO:0000256" key="1">
    <source>
        <dbReference type="ARBA" id="ARBA00022574"/>
    </source>
</evidence>
<dbReference type="PROSITE" id="PS00678">
    <property type="entry name" value="WD_REPEATS_1"/>
    <property type="match status" value="1"/>
</dbReference>
<evidence type="ECO:0000256" key="7">
    <source>
        <dbReference type="SAM" id="MobiDB-lite"/>
    </source>
</evidence>
<proteinExistence type="predicted"/>